<dbReference type="PANTHER" id="PTHR43592">
    <property type="entry name" value="CAAX AMINO TERMINAL PROTEASE"/>
    <property type="match status" value="1"/>
</dbReference>
<keyword evidence="3" id="KW-0645">Protease</keyword>
<evidence type="ECO:0000256" key="1">
    <source>
        <dbReference type="SAM" id="Phobius"/>
    </source>
</evidence>
<keyword evidence="1" id="KW-0472">Membrane</keyword>
<keyword evidence="1" id="KW-1133">Transmembrane helix</keyword>
<keyword evidence="3" id="KW-0378">Hydrolase</keyword>
<feature type="domain" description="CAAX prenyl protease 2/Lysostaphin resistance protein A-like" evidence="2">
    <location>
        <begin position="125"/>
        <end position="232"/>
    </location>
</feature>
<evidence type="ECO:0000259" key="2">
    <source>
        <dbReference type="Pfam" id="PF02517"/>
    </source>
</evidence>
<gene>
    <name evidence="3" type="ORF">Enr13x_12380</name>
</gene>
<feature type="transmembrane region" description="Helical" evidence="1">
    <location>
        <begin position="172"/>
        <end position="191"/>
    </location>
</feature>
<keyword evidence="4" id="KW-1185">Reference proteome</keyword>
<dbReference type="GO" id="GO:0004175">
    <property type="term" value="F:endopeptidase activity"/>
    <property type="evidence" value="ECO:0007669"/>
    <property type="project" value="UniProtKB-ARBA"/>
</dbReference>
<keyword evidence="1" id="KW-0812">Transmembrane</keyword>
<dbReference type="EMBL" id="CP037423">
    <property type="protein sequence ID" value="QDV41400.1"/>
    <property type="molecule type" value="Genomic_DNA"/>
</dbReference>
<dbReference type="InterPro" id="IPR003675">
    <property type="entry name" value="Rce1/LyrA-like_dom"/>
</dbReference>
<name>A0A518HKQ5_9BACT</name>
<dbReference type="Pfam" id="PF02517">
    <property type="entry name" value="Rce1-like"/>
    <property type="match status" value="1"/>
</dbReference>
<dbReference type="AlphaFoldDB" id="A0A518HKQ5"/>
<feature type="transmembrane region" description="Helical" evidence="1">
    <location>
        <begin position="198"/>
        <end position="216"/>
    </location>
</feature>
<dbReference type="Proteomes" id="UP000319004">
    <property type="component" value="Chromosome"/>
</dbReference>
<organism evidence="3 4">
    <name type="scientific">Stieleria neptunia</name>
    <dbReference type="NCBI Taxonomy" id="2527979"/>
    <lineage>
        <taxon>Bacteria</taxon>
        <taxon>Pseudomonadati</taxon>
        <taxon>Planctomycetota</taxon>
        <taxon>Planctomycetia</taxon>
        <taxon>Pirellulales</taxon>
        <taxon>Pirellulaceae</taxon>
        <taxon>Stieleria</taxon>
    </lineage>
</organism>
<feature type="transmembrane region" description="Helical" evidence="1">
    <location>
        <begin position="34"/>
        <end position="56"/>
    </location>
</feature>
<protein>
    <submittedName>
        <fullName evidence="3">CAAX amino terminal protease self-immunity</fullName>
    </submittedName>
</protein>
<dbReference type="KEGG" id="snep:Enr13x_12380"/>
<dbReference type="GO" id="GO:0080120">
    <property type="term" value="P:CAAX-box protein maturation"/>
    <property type="evidence" value="ECO:0007669"/>
    <property type="project" value="UniProtKB-ARBA"/>
</dbReference>
<proteinExistence type="predicted"/>
<sequence>MSRTFAKNSRWNSSSWIDLNEETPPHEEAPDDLLFVWACGFELAIGLAGLLLAWLLGVDARAYLGRIDKLAWKSVAIDLGIGALASIPMLVAISLLMKIRHESIDALKRLSDAPTMKALLSLSPAELLTVSICAGIGEELAFRGCLLPWLTAVQDATGQIDNPFQVGDSFSVAVPGLLAAAVLVSSIGFGLLHPITKLYVFIASLMGVYFAALMIATDSLLVPIVAHAVYDAAQFLIAKREIEAEEAAA</sequence>
<accession>A0A518HKQ5</accession>
<feature type="transmembrane region" description="Helical" evidence="1">
    <location>
        <begin position="118"/>
        <end position="137"/>
    </location>
</feature>
<evidence type="ECO:0000313" key="4">
    <source>
        <dbReference type="Proteomes" id="UP000319004"/>
    </source>
</evidence>
<dbReference type="PANTHER" id="PTHR43592:SF15">
    <property type="entry name" value="CAAX AMINO TERMINAL PROTEASE FAMILY PROTEIN"/>
    <property type="match status" value="1"/>
</dbReference>
<evidence type="ECO:0000313" key="3">
    <source>
        <dbReference type="EMBL" id="QDV41400.1"/>
    </source>
</evidence>
<dbReference type="GO" id="GO:0006508">
    <property type="term" value="P:proteolysis"/>
    <property type="evidence" value="ECO:0007669"/>
    <property type="project" value="UniProtKB-KW"/>
</dbReference>
<feature type="transmembrane region" description="Helical" evidence="1">
    <location>
        <begin position="76"/>
        <end position="97"/>
    </location>
</feature>
<reference evidence="3 4" key="1">
    <citation type="submission" date="2019-03" db="EMBL/GenBank/DDBJ databases">
        <title>Deep-cultivation of Planctomycetes and their phenomic and genomic characterization uncovers novel biology.</title>
        <authorList>
            <person name="Wiegand S."/>
            <person name="Jogler M."/>
            <person name="Boedeker C."/>
            <person name="Pinto D."/>
            <person name="Vollmers J."/>
            <person name="Rivas-Marin E."/>
            <person name="Kohn T."/>
            <person name="Peeters S.H."/>
            <person name="Heuer A."/>
            <person name="Rast P."/>
            <person name="Oberbeckmann S."/>
            <person name="Bunk B."/>
            <person name="Jeske O."/>
            <person name="Meyerdierks A."/>
            <person name="Storesund J.E."/>
            <person name="Kallscheuer N."/>
            <person name="Luecker S."/>
            <person name="Lage O.M."/>
            <person name="Pohl T."/>
            <person name="Merkel B.J."/>
            <person name="Hornburger P."/>
            <person name="Mueller R.-W."/>
            <person name="Bruemmer F."/>
            <person name="Labrenz M."/>
            <person name="Spormann A.M."/>
            <person name="Op den Camp H."/>
            <person name="Overmann J."/>
            <person name="Amann R."/>
            <person name="Jetten M.S.M."/>
            <person name="Mascher T."/>
            <person name="Medema M.H."/>
            <person name="Devos D.P."/>
            <person name="Kaster A.-K."/>
            <person name="Ovreas L."/>
            <person name="Rohde M."/>
            <person name="Galperin M.Y."/>
            <person name="Jogler C."/>
        </authorList>
    </citation>
    <scope>NUCLEOTIDE SEQUENCE [LARGE SCALE GENOMIC DNA]</scope>
    <source>
        <strain evidence="3 4">Enr13</strain>
    </source>
</reference>